<evidence type="ECO:0000313" key="3">
    <source>
        <dbReference type="EMBL" id="KAK6506192.1"/>
    </source>
</evidence>
<accession>A0AAN8RMZ8</accession>
<protein>
    <submittedName>
        <fullName evidence="3">Uncharacterized protein</fullName>
    </submittedName>
</protein>
<feature type="region of interest" description="Disordered" evidence="1">
    <location>
        <begin position="182"/>
        <end position="215"/>
    </location>
</feature>
<reference evidence="3 4" key="1">
    <citation type="submission" date="2019-10" db="EMBL/GenBank/DDBJ databases">
        <authorList>
            <person name="Palmer J.M."/>
        </authorList>
    </citation>
    <scope>NUCLEOTIDE SEQUENCE [LARGE SCALE GENOMIC DNA]</scope>
    <source>
        <strain evidence="3 4">TWF506</strain>
    </source>
</reference>
<keyword evidence="2" id="KW-0732">Signal</keyword>
<feature type="compositionally biased region" description="Acidic residues" evidence="1">
    <location>
        <begin position="184"/>
        <end position="196"/>
    </location>
</feature>
<feature type="chain" id="PRO_5042851892" evidence="2">
    <location>
        <begin position="21"/>
        <end position="215"/>
    </location>
</feature>
<feature type="signal peptide" evidence="2">
    <location>
        <begin position="1"/>
        <end position="20"/>
    </location>
</feature>
<name>A0AAN8RMZ8_9PEZI</name>
<dbReference type="Proteomes" id="UP001307849">
    <property type="component" value="Unassembled WGS sequence"/>
</dbReference>
<evidence type="ECO:0000313" key="4">
    <source>
        <dbReference type="Proteomes" id="UP001307849"/>
    </source>
</evidence>
<evidence type="ECO:0000256" key="2">
    <source>
        <dbReference type="SAM" id="SignalP"/>
    </source>
</evidence>
<organism evidence="3 4">
    <name type="scientific">Arthrobotrys conoides</name>
    <dbReference type="NCBI Taxonomy" id="74498"/>
    <lineage>
        <taxon>Eukaryota</taxon>
        <taxon>Fungi</taxon>
        <taxon>Dikarya</taxon>
        <taxon>Ascomycota</taxon>
        <taxon>Pezizomycotina</taxon>
        <taxon>Orbiliomycetes</taxon>
        <taxon>Orbiliales</taxon>
        <taxon>Orbiliaceae</taxon>
        <taxon>Arthrobotrys</taxon>
    </lineage>
</organism>
<dbReference type="EMBL" id="JAVHJM010000009">
    <property type="protein sequence ID" value="KAK6506192.1"/>
    <property type="molecule type" value="Genomic_DNA"/>
</dbReference>
<proteinExistence type="predicted"/>
<gene>
    <name evidence="3" type="ORF">TWF506_011114</name>
</gene>
<comment type="caution">
    <text evidence="3">The sequence shown here is derived from an EMBL/GenBank/DDBJ whole genome shotgun (WGS) entry which is preliminary data.</text>
</comment>
<dbReference type="AlphaFoldDB" id="A0AAN8RMZ8"/>
<sequence>MIAYSALLFSLLTIAHWAWAYQIAFGGSDEIIEIPWETSTNSVDKTDPPCFLLPDEDINDVWVRSSTSLTDRKVPPYIALYGASGIPTDPPCKGDKILHVFAYYDEPGKMQSIKTTLPSYVKLWREIYPDFMPDDPATQLIEGAGLEPGEVLNLNLETMVYIKPNYKVRVYNYDGALALSSNDDYSESSSDDDWDAGDGNRGYDFLLQMSSPRGQ</sequence>
<keyword evidence="4" id="KW-1185">Reference proteome</keyword>
<evidence type="ECO:0000256" key="1">
    <source>
        <dbReference type="SAM" id="MobiDB-lite"/>
    </source>
</evidence>